<proteinExistence type="predicted"/>
<reference evidence="1 2" key="1">
    <citation type="submission" date="2020-08" db="EMBL/GenBank/DDBJ databases">
        <title>A Genomic Blueprint of the Chicken Gut Microbiome.</title>
        <authorList>
            <person name="Gilroy R."/>
            <person name="Ravi A."/>
            <person name="Getino M."/>
            <person name="Pursley I."/>
            <person name="Horton D.L."/>
            <person name="Alikhan N.-F."/>
            <person name="Baker D."/>
            <person name="Gharbi K."/>
            <person name="Hall N."/>
            <person name="Watson M."/>
            <person name="Adriaenssens E.M."/>
            <person name="Foster-Nyarko E."/>
            <person name="Jarju S."/>
            <person name="Secka A."/>
            <person name="Antonio M."/>
            <person name="Oren A."/>
            <person name="Chaudhuri R."/>
            <person name="La Ragione R.M."/>
            <person name="Hildebrand F."/>
            <person name="Pallen M.J."/>
        </authorList>
    </citation>
    <scope>NUCLEOTIDE SEQUENCE [LARGE SCALE GENOMIC DNA]</scope>
    <source>
        <strain evidence="1 2">N37</strain>
    </source>
</reference>
<protein>
    <submittedName>
        <fullName evidence="1">Uncharacterized protein</fullName>
    </submittedName>
</protein>
<evidence type="ECO:0000313" key="1">
    <source>
        <dbReference type="EMBL" id="MBD8047107.1"/>
    </source>
</evidence>
<accession>A0ABR8YS76</accession>
<dbReference type="Proteomes" id="UP000627166">
    <property type="component" value="Unassembled WGS sequence"/>
</dbReference>
<comment type="caution">
    <text evidence="1">The sequence shown here is derived from an EMBL/GenBank/DDBJ whole genome shotgun (WGS) entry which is preliminary data.</text>
</comment>
<keyword evidence="2" id="KW-1185">Reference proteome</keyword>
<organism evidence="1 2">
    <name type="scientific">Clostridium faecium</name>
    <dbReference type="NCBI Taxonomy" id="2762223"/>
    <lineage>
        <taxon>Bacteria</taxon>
        <taxon>Bacillati</taxon>
        <taxon>Bacillota</taxon>
        <taxon>Clostridia</taxon>
        <taxon>Eubacteriales</taxon>
        <taxon>Clostridiaceae</taxon>
        <taxon>Clostridium</taxon>
    </lineage>
</organism>
<gene>
    <name evidence="1" type="ORF">H9637_08660</name>
</gene>
<evidence type="ECO:0000313" key="2">
    <source>
        <dbReference type="Proteomes" id="UP000627166"/>
    </source>
</evidence>
<dbReference type="RefSeq" id="WP_191740078.1">
    <property type="nucleotide sequence ID" value="NZ_JACSQB010000062.1"/>
</dbReference>
<dbReference type="EMBL" id="JACSQB010000062">
    <property type="protein sequence ID" value="MBD8047107.1"/>
    <property type="molecule type" value="Genomic_DNA"/>
</dbReference>
<sequence>MKNVPEAKRVSLNSNTKKELDKFKQEFSQDISESPKQCGCNKNKKK</sequence>
<name>A0ABR8YS76_9CLOT</name>